<feature type="transmembrane region" description="Helical" evidence="1">
    <location>
        <begin position="21"/>
        <end position="41"/>
    </location>
</feature>
<name>A0A5J5FTK9_9GAMM</name>
<evidence type="ECO:0008006" key="4">
    <source>
        <dbReference type="Google" id="ProtNLM"/>
    </source>
</evidence>
<keyword evidence="3" id="KW-1185">Reference proteome</keyword>
<gene>
    <name evidence="2" type="ORF">FJU30_21510</name>
</gene>
<dbReference type="Proteomes" id="UP000335415">
    <property type="component" value="Unassembled WGS sequence"/>
</dbReference>
<keyword evidence="1" id="KW-1133">Transmembrane helix</keyword>
<keyword evidence="1" id="KW-0472">Membrane</keyword>
<evidence type="ECO:0000313" key="2">
    <source>
        <dbReference type="EMBL" id="KAA8996373.1"/>
    </source>
</evidence>
<evidence type="ECO:0000313" key="3">
    <source>
        <dbReference type="Proteomes" id="UP000335415"/>
    </source>
</evidence>
<proteinExistence type="predicted"/>
<dbReference type="PANTHER" id="PTHR40278:SF1">
    <property type="entry name" value="DNA UTILIZATION PROTEIN HOFN"/>
    <property type="match status" value="1"/>
</dbReference>
<dbReference type="AlphaFoldDB" id="A0A5J5FTK9"/>
<dbReference type="InterPro" id="IPR007813">
    <property type="entry name" value="PilN"/>
</dbReference>
<organism evidence="2 3">
    <name type="scientific">Affinibrenneria salicis</name>
    <dbReference type="NCBI Taxonomy" id="2590031"/>
    <lineage>
        <taxon>Bacteria</taxon>
        <taxon>Pseudomonadati</taxon>
        <taxon>Pseudomonadota</taxon>
        <taxon>Gammaproteobacteria</taxon>
        <taxon>Enterobacterales</taxon>
        <taxon>Pectobacteriaceae</taxon>
        <taxon>Affinibrenneria</taxon>
    </lineage>
</organism>
<dbReference type="RefSeq" id="WP_150437030.1">
    <property type="nucleotide sequence ID" value="NZ_VYKJ01000014.1"/>
</dbReference>
<dbReference type="EMBL" id="VYKJ01000014">
    <property type="protein sequence ID" value="KAA8996373.1"/>
    <property type="molecule type" value="Genomic_DNA"/>
</dbReference>
<keyword evidence="1" id="KW-0812">Transmembrane</keyword>
<evidence type="ECO:0000256" key="1">
    <source>
        <dbReference type="SAM" id="Phobius"/>
    </source>
</evidence>
<dbReference type="Pfam" id="PF05137">
    <property type="entry name" value="PilN"/>
    <property type="match status" value="1"/>
</dbReference>
<sequence>MVQVNFLPWRQNRLRRQKRHCFLLLLGQMLLVAGGFALLFLSCRQQQQALSRTLDGLSRQQQSTVGLYQQRRECWQKIQRHQLRQAEILASQQHNQRYQALLAQLPVLVSSRLWLTSLQERDQRLSLNGGSDAYDAIVAFSEALAAYPALNNIRLETVSRAAPSTEDARPLHFALQAMWRSTGASSPNE</sequence>
<dbReference type="InterPro" id="IPR052534">
    <property type="entry name" value="Extracell_DNA_Util/SecSys_Comp"/>
</dbReference>
<reference evidence="2 3" key="1">
    <citation type="submission" date="2019-09" db="EMBL/GenBank/DDBJ databases">
        <authorList>
            <person name="Li Y."/>
        </authorList>
    </citation>
    <scope>NUCLEOTIDE SEQUENCE [LARGE SCALE GENOMIC DNA]</scope>
    <source>
        <strain evidence="2 3">L3-3HA</strain>
    </source>
</reference>
<dbReference type="OrthoDB" id="6434061at2"/>
<comment type="caution">
    <text evidence="2">The sequence shown here is derived from an EMBL/GenBank/DDBJ whole genome shotgun (WGS) entry which is preliminary data.</text>
</comment>
<dbReference type="PANTHER" id="PTHR40278">
    <property type="entry name" value="DNA UTILIZATION PROTEIN HOFN"/>
    <property type="match status" value="1"/>
</dbReference>
<accession>A0A5J5FTK9</accession>
<protein>
    <recommendedName>
        <fullName evidence="4">Fimbrial assembly protein</fullName>
    </recommendedName>
</protein>